<dbReference type="VEuPathDB" id="VectorBase:MDOMA2_006711"/>
<feature type="compositionally biased region" description="Basic and acidic residues" evidence="1">
    <location>
        <begin position="14"/>
        <end position="24"/>
    </location>
</feature>
<dbReference type="PANTHER" id="PTHR38338">
    <property type="entry name" value="AGAP013079-PA"/>
    <property type="match status" value="1"/>
</dbReference>
<dbReference type="OrthoDB" id="6357957at2759"/>
<organism evidence="2">
    <name type="scientific">Musca domestica</name>
    <name type="common">House fly</name>
    <dbReference type="NCBI Taxonomy" id="7370"/>
    <lineage>
        <taxon>Eukaryota</taxon>
        <taxon>Metazoa</taxon>
        <taxon>Ecdysozoa</taxon>
        <taxon>Arthropoda</taxon>
        <taxon>Hexapoda</taxon>
        <taxon>Insecta</taxon>
        <taxon>Pterygota</taxon>
        <taxon>Neoptera</taxon>
        <taxon>Endopterygota</taxon>
        <taxon>Diptera</taxon>
        <taxon>Brachycera</taxon>
        <taxon>Muscomorpha</taxon>
        <taxon>Muscoidea</taxon>
        <taxon>Muscidae</taxon>
        <taxon>Musca</taxon>
    </lineage>
</organism>
<keyword evidence="3" id="KW-1185">Reference proteome</keyword>
<gene>
    <name evidence="2" type="primary">101896601</name>
    <name evidence="4" type="synonym">LOC101896601</name>
</gene>
<reference evidence="4" key="2">
    <citation type="submission" date="2025-04" db="UniProtKB">
        <authorList>
            <consortium name="RefSeq"/>
        </authorList>
    </citation>
    <scope>IDENTIFICATION</scope>
    <source>
        <strain evidence="4">Aabys</strain>
    </source>
</reference>
<dbReference type="PANTHER" id="PTHR38338:SF1">
    <property type="entry name" value="AGAP013079-PA"/>
    <property type="match status" value="1"/>
</dbReference>
<dbReference type="VEuPathDB" id="VectorBase:MDOA009997"/>
<accession>A0A1I8MZI1</accession>
<dbReference type="Proteomes" id="UP001652621">
    <property type="component" value="Unplaced"/>
</dbReference>
<sequence length="149" mass="16560">MAFMMPVMKNNYDIYKDSRSRKTSECSNGPTSGPAGTPSVASAMGVSSAQATRRQRMKSESFASSPSHTYRMQMQRCQSQKTFPRNASRTSQCSTSGALSPTRSFYQPSNSPPKTNNENSGSQPDLTKFHLRLVEKLRKSFRKDSGKRS</sequence>
<protein>
    <submittedName>
        <fullName evidence="4">Uncharacterized protein LOC101896601</fullName>
    </submittedName>
</protein>
<name>A0A1I8MZI1_MUSDO</name>
<dbReference type="KEGG" id="mde:101896601"/>
<evidence type="ECO:0000313" key="4">
    <source>
        <dbReference type="RefSeq" id="XP_005189751.1"/>
    </source>
</evidence>
<proteinExistence type="predicted"/>
<evidence type="ECO:0000313" key="3">
    <source>
        <dbReference type="Proteomes" id="UP001652621"/>
    </source>
</evidence>
<feature type="region of interest" description="Disordered" evidence="1">
    <location>
        <begin position="1"/>
        <end position="128"/>
    </location>
</feature>
<reference evidence="2" key="1">
    <citation type="submission" date="2020-05" db="UniProtKB">
        <authorList>
            <consortium name="EnsemblMetazoa"/>
        </authorList>
    </citation>
    <scope>IDENTIFICATION</scope>
    <source>
        <strain evidence="2">Aabys</strain>
    </source>
</reference>
<evidence type="ECO:0000313" key="2">
    <source>
        <dbReference type="EnsemblMetazoa" id="MDOA009997-PA"/>
    </source>
</evidence>
<dbReference type="EnsemblMetazoa" id="MDOA009997-RA">
    <property type="protein sequence ID" value="MDOA009997-PA"/>
    <property type="gene ID" value="MDOA009997"/>
</dbReference>
<feature type="compositionally biased region" description="Polar residues" evidence="1">
    <location>
        <begin position="61"/>
        <end position="125"/>
    </location>
</feature>
<dbReference type="eggNOG" id="ENOG502S1G0">
    <property type="taxonomic scope" value="Eukaryota"/>
</dbReference>
<dbReference type="RefSeq" id="XP_005189751.1">
    <property type="nucleotide sequence ID" value="XM_005189694.3"/>
</dbReference>
<dbReference type="AlphaFoldDB" id="A0A1I8MZI1"/>
<evidence type="ECO:0000256" key="1">
    <source>
        <dbReference type="SAM" id="MobiDB-lite"/>
    </source>
</evidence>
<dbReference type="GeneID" id="101896601"/>